<proteinExistence type="predicted"/>
<dbReference type="Pfam" id="PF01569">
    <property type="entry name" value="PAP2"/>
    <property type="match status" value="1"/>
</dbReference>
<feature type="compositionally biased region" description="Polar residues" evidence="1">
    <location>
        <begin position="164"/>
        <end position="177"/>
    </location>
</feature>
<evidence type="ECO:0000313" key="4">
    <source>
        <dbReference type="EMBL" id="SCL67189.1"/>
    </source>
</evidence>
<feature type="region of interest" description="Disordered" evidence="1">
    <location>
        <begin position="164"/>
        <end position="193"/>
    </location>
</feature>
<keyword evidence="2" id="KW-0732">Signal</keyword>
<gene>
    <name evidence="4" type="ORF">GA0070603_4409</name>
</gene>
<dbReference type="STRING" id="47854.GA0070603_4409"/>
<reference evidence="5" key="1">
    <citation type="submission" date="2016-06" db="EMBL/GenBank/DDBJ databases">
        <authorList>
            <person name="Varghese N."/>
            <person name="Submissions Spin"/>
        </authorList>
    </citation>
    <scope>NUCLEOTIDE SEQUENCE [LARGE SCALE GENOMIC DNA]</scope>
    <source>
        <strain evidence="5">DSM 44151</strain>
    </source>
</reference>
<evidence type="ECO:0000313" key="5">
    <source>
        <dbReference type="Proteomes" id="UP000198605"/>
    </source>
</evidence>
<dbReference type="GeneID" id="43281033"/>
<dbReference type="PANTHER" id="PTHR34599:SF1">
    <property type="entry name" value="PHOSPHATIDIC ACID PHOSPHATASE TYPE 2_HALOPEROXIDASE DOMAIN-CONTAINING PROTEIN"/>
    <property type="match status" value="1"/>
</dbReference>
<evidence type="ECO:0000256" key="2">
    <source>
        <dbReference type="SAM" id="SignalP"/>
    </source>
</evidence>
<dbReference type="Gene3D" id="1.10.606.20">
    <property type="match status" value="1"/>
</dbReference>
<feature type="chain" id="PRO_5008748921" evidence="2">
    <location>
        <begin position="36"/>
        <end position="561"/>
    </location>
</feature>
<dbReference type="RefSeq" id="WP_208862928.1">
    <property type="nucleotide sequence ID" value="NZ_FMIB01000002.1"/>
</dbReference>
<dbReference type="SUPFAM" id="SSF48317">
    <property type="entry name" value="Acid phosphatase/Vanadium-dependent haloperoxidase"/>
    <property type="match status" value="1"/>
</dbReference>
<name>A0A1C6VLI2_9ACTN</name>
<dbReference type="InterPro" id="IPR052559">
    <property type="entry name" value="V-haloperoxidase"/>
</dbReference>
<evidence type="ECO:0000259" key="3">
    <source>
        <dbReference type="Pfam" id="PF01569"/>
    </source>
</evidence>
<evidence type="ECO:0000256" key="1">
    <source>
        <dbReference type="SAM" id="MobiDB-lite"/>
    </source>
</evidence>
<organism evidence="4 5">
    <name type="scientific">Micromonospora chersina</name>
    <dbReference type="NCBI Taxonomy" id="47854"/>
    <lineage>
        <taxon>Bacteria</taxon>
        <taxon>Bacillati</taxon>
        <taxon>Actinomycetota</taxon>
        <taxon>Actinomycetes</taxon>
        <taxon>Micromonosporales</taxon>
        <taxon>Micromonosporaceae</taxon>
        <taxon>Micromonospora</taxon>
    </lineage>
</organism>
<dbReference type="AlphaFoldDB" id="A0A1C6VLI2"/>
<dbReference type="EMBL" id="FMIB01000002">
    <property type="protein sequence ID" value="SCL67189.1"/>
    <property type="molecule type" value="Genomic_DNA"/>
</dbReference>
<feature type="domain" description="Phosphatidic acid phosphatase type 2/haloperoxidase" evidence="3">
    <location>
        <begin position="319"/>
        <end position="446"/>
    </location>
</feature>
<dbReference type="PANTHER" id="PTHR34599">
    <property type="entry name" value="PEROXIDASE-RELATED"/>
    <property type="match status" value="1"/>
</dbReference>
<dbReference type="CDD" id="cd03398">
    <property type="entry name" value="PAP2_haloperoxidase"/>
    <property type="match status" value="1"/>
</dbReference>
<sequence length="561" mass="58783">MGWLHTSRRRWSAIALTALTAGTVAAVAPTAPALAAGPTDHVLYWNDVLLRTFRQVGGAPGPLARAGAMVHGAIYDAANSALCADGADRCIGQPYRTKVTPTAGVSPDLATAIDYAAYDTLRSIWPSISFAADLTTAQQDIPASAARTDGQRMGSASAQAMISFRTNDGSPDTSTYADGTVAGQWRRTGSGEPATPSWGLLRPFAMTSTTQFRPGLPGGYATYAQLLASQTYANQVNEVRGLGASNSTTRTADQTQAAWFWANDLDGTYKPPGQLFAHTQVVAKSAKLTQAGNARLFALVGIAMGDAAIVAWDAKYQTAIDLWRPETAIHEPQDDNNAATTPDPNWKPLSANTSGVNFSPPFPAYVSGHATFAAAWAGAMKGFFGTDAFRFVGGTEDPHAVGVSRSFTGFGAAATENARSRVYLGVHYQFDADSGMSAGTSLANHVTGNFLRPSVPAYTFDGFYEGSAYLGTSYPDAVSGGNFLVTFKLTANGTPVTDLNAVVGVSWNGQPAASSGPVAFTNGRYEVRVYTGKSCGPGGQTLSVLLRDGSSRNLRVTCTIV</sequence>
<dbReference type="Proteomes" id="UP000198605">
    <property type="component" value="Unassembled WGS sequence"/>
</dbReference>
<dbReference type="InterPro" id="IPR036938">
    <property type="entry name" value="PAP2/HPO_sf"/>
</dbReference>
<dbReference type="InterPro" id="IPR000326">
    <property type="entry name" value="PAP2/HPO"/>
</dbReference>
<feature type="signal peptide" evidence="2">
    <location>
        <begin position="1"/>
        <end position="35"/>
    </location>
</feature>
<keyword evidence="5" id="KW-1185">Reference proteome</keyword>
<accession>A0A1C6VLI2</accession>
<protein>
    <submittedName>
        <fullName evidence="4">PAP2 superfamily protein</fullName>
    </submittedName>
</protein>